<reference evidence="1 2" key="1">
    <citation type="submission" date="2019-05" db="EMBL/GenBank/DDBJ databases">
        <title>Georgenia *** sp. nov., and Georgenia *** sp. nov., isolated from the intestinal contents of plateau pika (Ochotona curzoniae) in the Qinghai-Tibet plateau of China.</title>
        <authorList>
            <person name="Tian Z."/>
        </authorList>
    </citation>
    <scope>NUCLEOTIDE SEQUENCE [LARGE SCALE GENOMIC DNA]</scope>
    <source>
        <strain evidence="1 2">Z443</strain>
    </source>
</reference>
<dbReference type="RefSeq" id="WP_139927790.1">
    <property type="nucleotide sequence ID" value="NZ_CP040915.1"/>
</dbReference>
<sequence>MAILGRVGTDVVGVDVHPLVSPDDAPALPAELPESVQATVGSGYYDAWWPGAGGQFELTIHLADGSTIERLRAFAHDR</sequence>
<proteinExistence type="predicted"/>
<gene>
    <name evidence="1" type="ORF">FE374_06655</name>
</gene>
<dbReference type="EMBL" id="CP040915">
    <property type="protein sequence ID" value="QDC24348.1"/>
    <property type="molecule type" value="Genomic_DNA"/>
</dbReference>
<protein>
    <submittedName>
        <fullName evidence="1">Uncharacterized protein</fullName>
    </submittedName>
</protein>
<dbReference type="Proteomes" id="UP000314616">
    <property type="component" value="Chromosome"/>
</dbReference>
<dbReference type="AlphaFoldDB" id="A0A5B8C1Y3"/>
<name>A0A5B8C1Y3_9MICO</name>
<organism evidence="1 2">
    <name type="scientific">Georgenia yuyongxinii</name>
    <dbReference type="NCBI Taxonomy" id="2589797"/>
    <lineage>
        <taxon>Bacteria</taxon>
        <taxon>Bacillati</taxon>
        <taxon>Actinomycetota</taxon>
        <taxon>Actinomycetes</taxon>
        <taxon>Micrococcales</taxon>
        <taxon>Bogoriellaceae</taxon>
        <taxon>Georgenia</taxon>
    </lineage>
</organism>
<evidence type="ECO:0000313" key="1">
    <source>
        <dbReference type="EMBL" id="QDC24348.1"/>
    </source>
</evidence>
<dbReference type="OrthoDB" id="4826125at2"/>
<dbReference type="KEGG" id="gyu:FE374_06655"/>
<accession>A0A5B8C1Y3</accession>
<evidence type="ECO:0000313" key="2">
    <source>
        <dbReference type="Proteomes" id="UP000314616"/>
    </source>
</evidence>